<evidence type="ECO:0000256" key="5">
    <source>
        <dbReference type="ARBA" id="ARBA00022438"/>
    </source>
</evidence>
<evidence type="ECO:0000256" key="9">
    <source>
        <dbReference type="ARBA" id="ARBA00023049"/>
    </source>
</evidence>
<keyword evidence="8" id="KW-0378">Hydrolase</keyword>
<keyword evidence="9" id="KW-0482">Metalloprotease</keyword>
<evidence type="ECO:0000313" key="10">
    <source>
        <dbReference type="EMBL" id="BBO23004.1"/>
    </source>
</evidence>
<comment type="cofactor">
    <cofactor evidence="1">
        <name>Co(2+)</name>
        <dbReference type="ChEBI" id="CHEBI:48828"/>
    </cofactor>
</comment>
<keyword evidence="6" id="KW-0645">Protease</keyword>
<dbReference type="Pfam" id="PF02073">
    <property type="entry name" value="Peptidase_M29"/>
    <property type="match status" value="1"/>
</dbReference>
<gene>
    <name evidence="10" type="ORF">NPRO_05990</name>
</gene>
<dbReference type="GO" id="GO:0046872">
    <property type="term" value="F:metal ion binding"/>
    <property type="evidence" value="ECO:0007669"/>
    <property type="project" value="UniProtKB-KW"/>
</dbReference>
<evidence type="ECO:0000256" key="3">
    <source>
        <dbReference type="ARBA" id="ARBA00001947"/>
    </source>
</evidence>
<dbReference type="EMBL" id="AP021858">
    <property type="protein sequence ID" value="BBO23004.1"/>
    <property type="molecule type" value="Genomic_DNA"/>
</dbReference>
<dbReference type="GO" id="GO:0004177">
    <property type="term" value="F:aminopeptidase activity"/>
    <property type="evidence" value="ECO:0007669"/>
    <property type="project" value="UniProtKB-KW"/>
</dbReference>
<dbReference type="InterPro" id="IPR000787">
    <property type="entry name" value="Peptidase_M29"/>
</dbReference>
<sequence length="373" mass="41272">MLDPRVTKLAELLATHSTELGPDDAVLIHTFDIPDEVTAECVRVVQSKGAKAVLRRESSLVRRQLLLGLDEAGTELIADVEKYEMTKMTAYWSLRGSHNIGENSDVPSEKLSMWQRLYATPVVFEVRVPNTKWVALRWPTPSMAQQANASTQAFEDFYFRVCTLDYSKMEKAVAPLVDLMNATDQVRIVGPGTEFEFSIKDIGAVPCIGKRNIPDGECFSCPVKDSANGVVQYNTSSLYQGTVFKDVRYVVKNGKIVEAEAGAQTEKLNEILDTDEGARYFGEWSLGFNPYVLDPMLDTLFDEKIAGSFHLTPGNAYPPPGGNGNKSAIHWDKVVIQRPEYGGGEIRFDGKLIRKDGLFVVPQLEGLNPASLA</sequence>
<protein>
    <submittedName>
        <fullName evidence="10">Aminopeptidase</fullName>
    </submittedName>
</protein>
<comment type="similarity">
    <text evidence="4">Belongs to the peptidase M29 family.</text>
</comment>
<dbReference type="PRINTS" id="PR00919">
    <property type="entry name" value="THERMOPTASE"/>
</dbReference>
<evidence type="ECO:0000256" key="1">
    <source>
        <dbReference type="ARBA" id="ARBA00001941"/>
    </source>
</evidence>
<evidence type="ECO:0000256" key="7">
    <source>
        <dbReference type="ARBA" id="ARBA00022723"/>
    </source>
</evidence>
<comment type="cofactor">
    <cofactor evidence="2">
        <name>Mg(2+)</name>
        <dbReference type="ChEBI" id="CHEBI:18420"/>
    </cofactor>
</comment>
<evidence type="ECO:0000256" key="8">
    <source>
        <dbReference type="ARBA" id="ARBA00022801"/>
    </source>
</evidence>
<evidence type="ECO:0000256" key="2">
    <source>
        <dbReference type="ARBA" id="ARBA00001946"/>
    </source>
</evidence>
<reference evidence="10" key="1">
    <citation type="journal article" name="DNA Res.">
        <title>The physiological potential of anammox bacteria as revealed by their core genome structure.</title>
        <authorList>
            <person name="Okubo T."/>
            <person name="Toyoda A."/>
            <person name="Fukuhara K."/>
            <person name="Uchiyama I."/>
            <person name="Harigaya Y."/>
            <person name="Kuroiwa M."/>
            <person name="Suzuki T."/>
            <person name="Murakami Y."/>
            <person name="Suwa Y."/>
            <person name="Takami H."/>
        </authorList>
    </citation>
    <scope>NUCLEOTIDE SEQUENCE</scope>
    <source>
        <strain evidence="10">317325-2</strain>
    </source>
</reference>
<dbReference type="InterPro" id="IPR035097">
    <property type="entry name" value="M29_N-terminal"/>
</dbReference>
<accession>A0A809SDG6</accession>
<dbReference type="PANTHER" id="PTHR34448">
    <property type="entry name" value="AMINOPEPTIDASE"/>
    <property type="match status" value="1"/>
</dbReference>
<evidence type="ECO:0000256" key="6">
    <source>
        <dbReference type="ARBA" id="ARBA00022670"/>
    </source>
</evidence>
<dbReference type="GO" id="GO:0008237">
    <property type="term" value="F:metallopeptidase activity"/>
    <property type="evidence" value="ECO:0007669"/>
    <property type="project" value="UniProtKB-KW"/>
</dbReference>
<name>A0A809SDG6_9BACT</name>
<keyword evidence="5 10" id="KW-0031">Aminopeptidase</keyword>
<comment type="cofactor">
    <cofactor evidence="3">
        <name>Zn(2+)</name>
        <dbReference type="ChEBI" id="CHEBI:29105"/>
    </cofactor>
</comment>
<dbReference type="InterPro" id="IPR052170">
    <property type="entry name" value="M29_Exopeptidase"/>
</dbReference>
<organism evidence="10 11">
    <name type="scientific">Candidatus Nitrosymbiomonas proteolyticus</name>
    <dbReference type="NCBI Taxonomy" id="2608984"/>
    <lineage>
        <taxon>Bacteria</taxon>
        <taxon>Bacillati</taxon>
        <taxon>Armatimonadota</taxon>
        <taxon>Armatimonadota incertae sedis</taxon>
        <taxon>Candidatus Nitrosymbiomonas</taxon>
    </lineage>
</organism>
<keyword evidence="7" id="KW-0479">Metal-binding</keyword>
<dbReference type="PANTHER" id="PTHR34448:SF1">
    <property type="entry name" value="BLL6088 PROTEIN"/>
    <property type="match status" value="1"/>
</dbReference>
<dbReference type="GO" id="GO:0006508">
    <property type="term" value="P:proteolysis"/>
    <property type="evidence" value="ECO:0007669"/>
    <property type="project" value="UniProtKB-KW"/>
</dbReference>
<dbReference type="Proteomes" id="UP000662873">
    <property type="component" value="Chromosome"/>
</dbReference>
<dbReference type="Gene3D" id="3.40.1830.10">
    <property type="entry name" value="Thermophilic metalloprotease (M29)"/>
    <property type="match status" value="1"/>
</dbReference>
<dbReference type="KEGG" id="npy:NPRO_05990"/>
<evidence type="ECO:0000256" key="4">
    <source>
        <dbReference type="ARBA" id="ARBA00008236"/>
    </source>
</evidence>
<evidence type="ECO:0000313" key="11">
    <source>
        <dbReference type="Proteomes" id="UP000662873"/>
    </source>
</evidence>
<dbReference type="SUPFAM" id="SSF144052">
    <property type="entry name" value="Thermophilic metalloprotease-like"/>
    <property type="match status" value="1"/>
</dbReference>
<dbReference type="AlphaFoldDB" id="A0A809SDG6"/>
<proteinExistence type="inferred from homology"/>